<evidence type="ECO:0000313" key="3">
    <source>
        <dbReference type="EMBL" id="SDN42040.1"/>
    </source>
</evidence>
<dbReference type="EMBL" id="FNHS01000008">
    <property type="protein sequence ID" value="SDN42040.1"/>
    <property type="molecule type" value="Genomic_DNA"/>
</dbReference>
<protein>
    <recommendedName>
        <fullName evidence="5">Flagellar FliJ protein</fullName>
    </recommendedName>
</protein>
<proteinExistence type="predicted"/>
<keyword evidence="1" id="KW-0175">Coiled coil</keyword>
<dbReference type="STRING" id="582672.SAMN05216360_10886"/>
<dbReference type="AlphaFoldDB" id="A0A1H0B8R6"/>
<accession>A0A1H0B8R6</accession>
<evidence type="ECO:0000256" key="1">
    <source>
        <dbReference type="SAM" id="Coils"/>
    </source>
</evidence>
<feature type="coiled-coil region" evidence="1">
    <location>
        <begin position="5"/>
        <end position="39"/>
    </location>
</feature>
<evidence type="ECO:0000256" key="2">
    <source>
        <dbReference type="SAM" id="MobiDB-lite"/>
    </source>
</evidence>
<gene>
    <name evidence="3" type="ORF">SAMN05216360_10886</name>
</gene>
<evidence type="ECO:0008006" key="5">
    <source>
        <dbReference type="Google" id="ProtNLM"/>
    </source>
</evidence>
<feature type="region of interest" description="Disordered" evidence="2">
    <location>
        <begin position="129"/>
        <end position="173"/>
    </location>
</feature>
<keyword evidence="4" id="KW-1185">Reference proteome</keyword>
<sequence>MQTRLRRATRLMRVQDRMRQRAEQELAGLERRVQAADTAQADLIRALNEASAFHEPLRATALHRLKSLAVTAQALRAERDVSAQQLLDRATQHKRTENWVDRLEAEHRRHREKQDWAERLDLLSAAAAPVASLPPAKPANGADEPDRPATAPRPVDPEDRTGHGPTHPDTSAP</sequence>
<evidence type="ECO:0000313" key="4">
    <source>
        <dbReference type="Proteomes" id="UP000198704"/>
    </source>
</evidence>
<organism evidence="3 4">
    <name type="scientific">Methylobacterium phyllostachyos</name>
    <dbReference type="NCBI Taxonomy" id="582672"/>
    <lineage>
        <taxon>Bacteria</taxon>
        <taxon>Pseudomonadati</taxon>
        <taxon>Pseudomonadota</taxon>
        <taxon>Alphaproteobacteria</taxon>
        <taxon>Hyphomicrobiales</taxon>
        <taxon>Methylobacteriaceae</taxon>
        <taxon>Methylobacterium</taxon>
    </lineage>
</organism>
<dbReference type="OrthoDB" id="8161456at2"/>
<name>A0A1H0B8R6_9HYPH</name>
<dbReference type="RefSeq" id="WP_091716650.1">
    <property type="nucleotide sequence ID" value="NZ_FNHS01000008.1"/>
</dbReference>
<reference evidence="4" key="1">
    <citation type="submission" date="2016-10" db="EMBL/GenBank/DDBJ databases">
        <authorList>
            <person name="Varghese N."/>
            <person name="Submissions S."/>
        </authorList>
    </citation>
    <scope>NUCLEOTIDE SEQUENCE [LARGE SCALE GENOMIC DNA]</scope>
    <source>
        <strain evidence="4">BL47</strain>
    </source>
</reference>
<dbReference type="Proteomes" id="UP000198704">
    <property type="component" value="Unassembled WGS sequence"/>
</dbReference>